<evidence type="ECO:0008006" key="5">
    <source>
        <dbReference type="Google" id="ProtNLM"/>
    </source>
</evidence>
<dbReference type="RefSeq" id="WP_210101192.1">
    <property type="nucleotide sequence ID" value="NZ_BAABLK010000028.1"/>
</dbReference>
<accession>A0ABP9TNW7</accession>
<evidence type="ECO:0000256" key="1">
    <source>
        <dbReference type="SAM" id="MobiDB-lite"/>
    </source>
</evidence>
<reference evidence="4" key="1">
    <citation type="journal article" date="2019" name="Int. J. Syst. Evol. Microbiol.">
        <title>The Global Catalogue of Microorganisms (GCM) 10K type strain sequencing project: providing services to taxonomists for standard genome sequencing and annotation.</title>
        <authorList>
            <consortium name="The Broad Institute Genomics Platform"/>
            <consortium name="The Broad Institute Genome Sequencing Center for Infectious Disease"/>
            <person name="Wu L."/>
            <person name="Ma J."/>
        </authorList>
    </citation>
    <scope>NUCLEOTIDE SEQUENCE [LARGE SCALE GENOMIC DNA]</scope>
    <source>
        <strain evidence="4">JCM 18952</strain>
    </source>
</reference>
<evidence type="ECO:0000256" key="2">
    <source>
        <dbReference type="SAM" id="Phobius"/>
    </source>
</evidence>
<feature type="region of interest" description="Disordered" evidence="1">
    <location>
        <begin position="140"/>
        <end position="243"/>
    </location>
</feature>
<keyword evidence="2" id="KW-0472">Membrane</keyword>
<dbReference type="EMBL" id="BAABLK010000028">
    <property type="protein sequence ID" value="GAA5227397.1"/>
    <property type="molecule type" value="Genomic_DNA"/>
</dbReference>
<organism evidence="3 4">
    <name type="scientific">Paeniglutamicibacter antarcticus</name>
    <dbReference type="NCBI Taxonomy" id="494023"/>
    <lineage>
        <taxon>Bacteria</taxon>
        <taxon>Bacillati</taxon>
        <taxon>Actinomycetota</taxon>
        <taxon>Actinomycetes</taxon>
        <taxon>Micrococcales</taxon>
        <taxon>Micrococcaceae</taxon>
        <taxon>Paeniglutamicibacter</taxon>
    </lineage>
</organism>
<name>A0ABP9TNW7_9MICC</name>
<keyword evidence="2" id="KW-1133">Transmembrane helix</keyword>
<feature type="transmembrane region" description="Helical" evidence="2">
    <location>
        <begin position="62"/>
        <end position="84"/>
    </location>
</feature>
<proteinExistence type="predicted"/>
<dbReference type="Proteomes" id="UP001501257">
    <property type="component" value="Unassembled WGS sequence"/>
</dbReference>
<sequence>MSDRIPNRVHTRVTQRTAIQGANALSAAPAPISASRPEESTVRSRTTLSVVPGLEARRKVPFLVSIFIMIIASVIAVLLINVSIANGQYKAVELRGQERALSQENEALRQEALYLGAPQVIAKKAAELGMVKPGAPAAIDLESGKISGTPTAAEKPSKENEAKSGTLKAPASPERPVAAKEPSKGVEKATGQKAVAPKAEKVPDPKSQVAQKPATTDGSRPSFAKTELNGGTIPAPSLKAPGQ</sequence>
<keyword evidence="4" id="KW-1185">Reference proteome</keyword>
<protein>
    <recommendedName>
        <fullName evidence="5">Cell division protein FtsL</fullName>
    </recommendedName>
</protein>
<evidence type="ECO:0000313" key="3">
    <source>
        <dbReference type="EMBL" id="GAA5227397.1"/>
    </source>
</evidence>
<gene>
    <name evidence="3" type="ORF">GCM10025778_19300</name>
</gene>
<feature type="compositionally biased region" description="Basic and acidic residues" evidence="1">
    <location>
        <begin position="177"/>
        <end position="187"/>
    </location>
</feature>
<evidence type="ECO:0000313" key="4">
    <source>
        <dbReference type="Proteomes" id="UP001501257"/>
    </source>
</evidence>
<keyword evidence="2" id="KW-0812">Transmembrane</keyword>
<feature type="compositionally biased region" description="Polar residues" evidence="1">
    <location>
        <begin position="208"/>
        <end position="219"/>
    </location>
</feature>
<comment type="caution">
    <text evidence="3">The sequence shown here is derived from an EMBL/GenBank/DDBJ whole genome shotgun (WGS) entry which is preliminary data.</text>
</comment>